<gene>
    <name evidence="1" type="ORF">ADIAG_01105</name>
</gene>
<name>M7MW00_9MICC</name>
<dbReference type="eggNOG" id="ENOG5032JZ4">
    <property type="taxonomic scope" value="Bacteria"/>
</dbReference>
<keyword evidence="2" id="KW-1185">Reference proteome</keyword>
<evidence type="ECO:0000313" key="2">
    <source>
        <dbReference type="Proteomes" id="UP000012015"/>
    </source>
</evidence>
<comment type="caution">
    <text evidence="1">The sequence shown here is derived from an EMBL/GenBank/DDBJ whole genome shotgun (WGS) entry which is preliminary data.</text>
</comment>
<dbReference type="RefSeq" id="WP_007270303.1">
    <property type="nucleotide sequence ID" value="NZ_AOCK01000003.1"/>
</dbReference>
<evidence type="ECO:0000313" key="1">
    <source>
        <dbReference type="EMBL" id="EMQ99115.1"/>
    </source>
</evidence>
<dbReference type="Proteomes" id="UP000012015">
    <property type="component" value="Unassembled WGS sequence"/>
</dbReference>
<reference evidence="1 2" key="1">
    <citation type="journal article" date="2013" name="Genome Announc.">
        <title>Draft Genome Sequence of Arthrobacter gangotriensis Strain Lz1yT, Isolated from a Penguin Rookery Soil Sample Collected in Antarctica, near the Indian Station Dakshin Gangotri.</title>
        <authorList>
            <person name="Shivaji S."/>
            <person name="Ara S."/>
            <person name="Bandi S."/>
            <person name="Singh A."/>
            <person name="Kumar Pinnaka A."/>
        </authorList>
    </citation>
    <scope>NUCLEOTIDE SEQUENCE [LARGE SCALE GENOMIC DNA]</scope>
    <source>
        <strain evidence="1 2">Lz1y</strain>
    </source>
</reference>
<accession>M7MW00</accession>
<organism evidence="1 2">
    <name type="scientific">Paeniglutamicibacter gangotriensis Lz1y</name>
    <dbReference type="NCBI Taxonomy" id="1276920"/>
    <lineage>
        <taxon>Bacteria</taxon>
        <taxon>Bacillati</taxon>
        <taxon>Actinomycetota</taxon>
        <taxon>Actinomycetes</taxon>
        <taxon>Micrococcales</taxon>
        <taxon>Micrococcaceae</taxon>
        <taxon>Paeniglutamicibacter</taxon>
    </lineage>
</organism>
<dbReference type="EMBL" id="AOCK01000003">
    <property type="protein sequence ID" value="EMQ99115.1"/>
    <property type="molecule type" value="Genomic_DNA"/>
</dbReference>
<dbReference type="AlphaFoldDB" id="M7MW00"/>
<sequence>MPAFQTLDMSTVYMHQIATVGQANDRHFEAILTDLPVQLEDIDRKFMIDRFVDALASRALRVVPSDKVDSPTPKETRRFFEDQDLLGFSKFLASRLAEVQRLTAKPGLMVVADATLDGIACVLVAKVEHQEAMRAEQTTNENGLKGISIEHIRDLVFSELNRVYKIALLFTGDVALDADETSTDTDTDTEPMVAHGYLADVQNGRNFANYYIGEFLGMKLGEQPVVLTERYLNVLSEAIEISSLDANEKIRLHSALSVELSSNMPTLDAGDFIRTHVPAHSQQEVELATVARGMPLVTFSKDAGRVRNRLSNLRLNLGAEISINAPASLIGAGGTVIVEPHPNSANEELYDVIIRGVPLSSVSNSNVR</sequence>
<proteinExistence type="predicted"/>
<protein>
    <submittedName>
        <fullName evidence="1">37-kD nucleoid-associated bacterial protein</fullName>
    </submittedName>
</protein>